<comment type="caution">
    <text evidence="3">The sequence shown here is derived from an EMBL/GenBank/DDBJ whole genome shotgun (WGS) entry which is preliminary data.</text>
</comment>
<evidence type="ECO:0000259" key="2">
    <source>
        <dbReference type="Pfam" id="PF19089"/>
    </source>
</evidence>
<proteinExistence type="predicted"/>
<protein>
    <recommendedName>
        <fullName evidence="2">DUF5777 domain-containing protein</fullName>
    </recommendedName>
</protein>
<feature type="domain" description="DUF5777" evidence="2">
    <location>
        <begin position="39"/>
        <end position="282"/>
    </location>
</feature>
<evidence type="ECO:0000313" key="3">
    <source>
        <dbReference type="EMBL" id="OWP75465.1"/>
    </source>
</evidence>
<feature type="chain" id="PRO_5011969986" description="DUF5777 domain-containing protein" evidence="1">
    <location>
        <begin position="20"/>
        <end position="282"/>
    </location>
</feature>
<dbReference type="Pfam" id="PF19089">
    <property type="entry name" value="DUF5777"/>
    <property type="match status" value="1"/>
</dbReference>
<gene>
    <name evidence="3" type="ORF">BWK62_11895</name>
</gene>
<evidence type="ECO:0000256" key="1">
    <source>
        <dbReference type="SAM" id="SignalP"/>
    </source>
</evidence>
<dbReference type="InterPro" id="IPR045916">
    <property type="entry name" value="DUF5777"/>
</dbReference>
<accession>A0A246GAS0</accession>
<organism evidence="3 4">
    <name type="scientific">Flavobacterium columnare</name>
    <dbReference type="NCBI Taxonomy" id="996"/>
    <lineage>
        <taxon>Bacteria</taxon>
        <taxon>Pseudomonadati</taxon>
        <taxon>Bacteroidota</taxon>
        <taxon>Flavobacteriia</taxon>
        <taxon>Flavobacteriales</taxon>
        <taxon>Flavobacteriaceae</taxon>
        <taxon>Flavobacterium</taxon>
    </lineage>
</organism>
<reference evidence="3 4" key="1">
    <citation type="journal article" date="2017" name="Infect. Genet. Evol.">
        <title>Comparative genome analysis of fish pathogen Flavobacterium columnare reveals extensive sequence diversity within the species.</title>
        <authorList>
            <person name="Kayansamruaj P."/>
            <person name="Dong H.T."/>
            <person name="Hirono I."/>
            <person name="Kondo H."/>
            <person name="Senapin S."/>
            <person name="Rodkhum C."/>
        </authorList>
    </citation>
    <scope>NUCLEOTIDE SEQUENCE [LARGE SCALE GENOMIC DNA]</scope>
    <source>
        <strain evidence="3 4">1214</strain>
    </source>
</reference>
<dbReference type="OrthoDB" id="1117410at2"/>
<name>A0A246GAS0_9FLAO</name>
<evidence type="ECO:0000313" key="4">
    <source>
        <dbReference type="Proteomes" id="UP000198034"/>
    </source>
</evidence>
<dbReference type="Proteomes" id="UP000198034">
    <property type="component" value="Unassembled WGS sequence"/>
</dbReference>
<keyword evidence="1" id="KW-0732">Signal</keyword>
<sequence>MLKKILLGLSIVLSNHLQAQDDLLKGVENNDSQVVESAFKSLKIVNLESTKLASKGDMYFIVSHRFGFLNAGFENFFGLDGATTQLKFVYGLTDDVTLHFSRSTFAKTYDAGIKYKIANQKKDGFPITIVGYNAIAVNSGMKKEVYPLLEFKHRLSYNTQLLVSRKFNDQLTLQLAPTFFYENVVVDPQQKNAQFALGMGGRYKLSKRFSLNVDYAAHLNRVKSSDFKDPLSVGVDLETGGHIFQMFFTNANAMHDTGYLGRTTGNWSKGEISFGFNLVRVF</sequence>
<dbReference type="AlphaFoldDB" id="A0A246GAS0"/>
<feature type="signal peptide" evidence="1">
    <location>
        <begin position="1"/>
        <end position="19"/>
    </location>
</feature>
<dbReference type="EMBL" id="MTCY01000040">
    <property type="protein sequence ID" value="OWP75465.1"/>
    <property type="molecule type" value="Genomic_DNA"/>
</dbReference>